<dbReference type="Proteomes" id="UP000196027">
    <property type="component" value="Chromosome"/>
</dbReference>
<keyword evidence="1" id="KW-1133">Transmembrane helix</keyword>
<dbReference type="GO" id="GO:0043683">
    <property type="term" value="P:type IV pilus assembly"/>
    <property type="evidence" value="ECO:0007669"/>
    <property type="project" value="InterPro"/>
</dbReference>
<keyword evidence="3" id="KW-1185">Reference proteome</keyword>
<keyword evidence="1" id="KW-0472">Membrane</keyword>
<dbReference type="PROSITE" id="PS00409">
    <property type="entry name" value="PROKAR_NTER_METHYL"/>
    <property type="match status" value="1"/>
</dbReference>
<dbReference type="EMBL" id="CP021425">
    <property type="protein sequence ID" value="ARU54922.1"/>
    <property type="molecule type" value="Genomic_DNA"/>
</dbReference>
<dbReference type="OrthoDB" id="5296662at2"/>
<proteinExistence type="predicted"/>
<evidence type="ECO:0000256" key="1">
    <source>
        <dbReference type="SAM" id="Phobius"/>
    </source>
</evidence>
<organism evidence="2 3">
    <name type="scientific">Oleiphilus messinensis</name>
    <dbReference type="NCBI Taxonomy" id="141451"/>
    <lineage>
        <taxon>Bacteria</taxon>
        <taxon>Pseudomonadati</taxon>
        <taxon>Pseudomonadota</taxon>
        <taxon>Gammaproteobacteria</taxon>
        <taxon>Oceanospirillales</taxon>
        <taxon>Oleiphilaceae</taxon>
        <taxon>Oleiphilus</taxon>
    </lineage>
</organism>
<dbReference type="KEGG" id="ome:OLMES_0830"/>
<feature type="transmembrane region" description="Helical" evidence="1">
    <location>
        <begin position="12"/>
        <end position="36"/>
    </location>
</feature>
<reference evidence="2 3" key="1">
    <citation type="submission" date="2017-05" db="EMBL/GenBank/DDBJ databases">
        <title>Genomic insights into alkan degradation activity of Oleiphilus messinensis.</title>
        <authorList>
            <person name="Kozyavkin S.A."/>
            <person name="Slesarev A.I."/>
            <person name="Golyshin P.N."/>
            <person name="Korzhenkov A."/>
            <person name="Golyshina O.N."/>
            <person name="Toshchakov S.V."/>
        </authorList>
    </citation>
    <scope>NUCLEOTIDE SEQUENCE [LARGE SCALE GENOMIC DNA]</scope>
    <source>
        <strain evidence="2 3">ME102</strain>
    </source>
</reference>
<dbReference type="InterPro" id="IPR012902">
    <property type="entry name" value="N_methyl_site"/>
</dbReference>
<evidence type="ECO:0000313" key="2">
    <source>
        <dbReference type="EMBL" id="ARU54922.1"/>
    </source>
</evidence>
<dbReference type="InterPro" id="IPR032092">
    <property type="entry name" value="PilW"/>
</dbReference>
<dbReference type="AlphaFoldDB" id="A0A1Y0I375"/>
<dbReference type="Pfam" id="PF16074">
    <property type="entry name" value="PilW"/>
    <property type="match status" value="1"/>
</dbReference>
<name>A0A1Y0I375_9GAMM</name>
<protein>
    <submittedName>
        <fullName evidence="2">Tfp pilus assembly protein PilW-like protein</fullName>
    </submittedName>
</protein>
<evidence type="ECO:0000313" key="3">
    <source>
        <dbReference type="Proteomes" id="UP000196027"/>
    </source>
</evidence>
<dbReference type="RefSeq" id="WP_087460082.1">
    <property type="nucleotide sequence ID" value="NZ_CP021425.1"/>
</dbReference>
<gene>
    <name evidence="2" type="ORF">OLMES_0830</name>
</gene>
<keyword evidence="1" id="KW-0812">Transmembrane</keyword>
<dbReference type="Pfam" id="PF07963">
    <property type="entry name" value="N_methyl"/>
    <property type="match status" value="1"/>
</dbReference>
<sequence>MKSTTLSHQQGYTLIEVMVGATLGLFIIAGALNVFLSASKTNTLHSSISDLQEKARFVSVYLNNELERGGWLDPTTEGDSPTAITFGTTGTGEDVTVCNAAESSSLMCDRIQITYNGVRDCLGAAVNSGNVGVVTNTYYVENGELRCQGTVGTANDIILSDVESLQVLYGLDDSNGQKTPYTSTAQMKDGIIDRYVEAYDFNATGLSTLMSVRFSILLRGSEVNAYDQNTAQSYTLFNEATLNYDDRRMRLLVNGTAIVANGD</sequence>
<accession>A0A1Y0I375</accession>